<evidence type="ECO:0000313" key="2">
    <source>
        <dbReference type="EMBL" id="OGZ95367.1"/>
    </source>
</evidence>
<protein>
    <submittedName>
        <fullName evidence="2">Uncharacterized protein</fullName>
    </submittedName>
</protein>
<name>A0A1G2K7H1_9BACT</name>
<evidence type="ECO:0000313" key="3">
    <source>
        <dbReference type="Proteomes" id="UP000177152"/>
    </source>
</evidence>
<feature type="compositionally biased region" description="Basic and acidic residues" evidence="1">
    <location>
        <begin position="26"/>
        <end position="39"/>
    </location>
</feature>
<accession>A0A1G2K7H1</accession>
<organism evidence="2 3">
    <name type="scientific">Candidatus Sungbacteria bacterium RIFCSPHIGHO2_01_FULL_47_32</name>
    <dbReference type="NCBI Taxonomy" id="1802264"/>
    <lineage>
        <taxon>Bacteria</taxon>
        <taxon>Candidatus Sungiibacteriota</taxon>
    </lineage>
</organism>
<dbReference type="Proteomes" id="UP000177152">
    <property type="component" value="Unassembled WGS sequence"/>
</dbReference>
<dbReference type="EMBL" id="MHQC01000011">
    <property type="protein sequence ID" value="OGZ95367.1"/>
    <property type="molecule type" value="Genomic_DNA"/>
</dbReference>
<comment type="caution">
    <text evidence="2">The sequence shown here is derived from an EMBL/GenBank/DDBJ whole genome shotgun (WGS) entry which is preliminary data.</text>
</comment>
<sequence length="136" mass="15521">MDTPERPELVDTDELVSLTKSFEAGKTAEKEKNSRDRQARVDAITEKITPDIHKTIGPKTREAAAEGRNSVVISSFTSNGDPEYLDGWRQACRHIAGDYRKAQSKLRLETREHEHSPGSDEYYRPYTEYQFTATWG</sequence>
<feature type="region of interest" description="Disordered" evidence="1">
    <location>
        <begin position="1"/>
        <end position="39"/>
    </location>
</feature>
<gene>
    <name evidence="2" type="ORF">A2633_04255</name>
</gene>
<evidence type="ECO:0000256" key="1">
    <source>
        <dbReference type="SAM" id="MobiDB-lite"/>
    </source>
</evidence>
<reference evidence="2 3" key="1">
    <citation type="journal article" date="2016" name="Nat. Commun.">
        <title>Thousands of microbial genomes shed light on interconnected biogeochemical processes in an aquifer system.</title>
        <authorList>
            <person name="Anantharaman K."/>
            <person name="Brown C.T."/>
            <person name="Hug L.A."/>
            <person name="Sharon I."/>
            <person name="Castelle C.J."/>
            <person name="Probst A.J."/>
            <person name="Thomas B.C."/>
            <person name="Singh A."/>
            <person name="Wilkins M.J."/>
            <person name="Karaoz U."/>
            <person name="Brodie E.L."/>
            <person name="Williams K.H."/>
            <person name="Hubbard S.S."/>
            <person name="Banfield J.F."/>
        </authorList>
    </citation>
    <scope>NUCLEOTIDE SEQUENCE [LARGE SCALE GENOMIC DNA]</scope>
</reference>
<dbReference type="AlphaFoldDB" id="A0A1G2K7H1"/>
<proteinExistence type="predicted"/>